<dbReference type="PANTHER" id="PTHR34504">
    <property type="entry name" value="ANTITOXIN HICB"/>
    <property type="match status" value="1"/>
</dbReference>
<accession>A0ABD4TLK5</accession>
<sequence length="78" mass="8955">MRKIQLTVMIWEEEGLYVSKCPEIEVSSCGNSPQEALDNIHEAITLYLDNARALDMMEEIELALRARHKFTSMIEVEA</sequence>
<organism evidence="1 2">
    <name type="scientific">Methanocalculus taiwanensis</name>
    <dbReference type="NCBI Taxonomy" id="106207"/>
    <lineage>
        <taxon>Archaea</taxon>
        <taxon>Methanobacteriati</taxon>
        <taxon>Methanobacteriota</taxon>
        <taxon>Stenosarchaea group</taxon>
        <taxon>Methanomicrobia</taxon>
        <taxon>Methanomicrobiales</taxon>
        <taxon>Methanocalculaceae</taxon>
        <taxon>Methanocalculus</taxon>
    </lineage>
</organism>
<keyword evidence="2" id="KW-1185">Reference proteome</keyword>
<dbReference type="Proteomes" id="UP001524383">
    <property type="component" value="Unassembled WGS sequence"/>
</dbReference>
<dbReference type="InterPro" id="IPR051404">
    <property type="entry name" value="TA_system_antitoxin"/>
</dbReference>
<reference evidence="1 2" key="1">
    <citation type="submission" date="2019-08" db="EMBL/GenBank/DDBJ databases">
        <authorList>
            <person name="Chen S.-C."/>
            <person name="Lai M.-C."/>
            <person name="You Y.-T."/>
        </authorList>
    </citation>
    <scope>NUCLEOTIDE SEQUENCE [LARGE SCALE GENOMIC DNA]</scope>
    <source>
        <strain evidence="1 2">P2F9704a</strain>
    </source>
</reference>
<dbReference type="RefSeq" id="WP_255332102.1">
    <property type="nucleotide sequence ID" value="NZ_VOTZ01000006.1"/>
</dbReference>
<evidence type="ECO:0000313" key="1">
    <source>
        <dbReference type="EMBL" id="MCQ1538160.1"/>
    </source>
</evidence>
<protein>
    <submittedName>
        <fullName evidence="1">Type II toxin-antitoxin system HicB family antitoxin</fullName>
    </submittedName>
</protein>
<name>A0ABD4TLK5_9EURY</name>
<dbReference type="EMBL" id="VOTZ01000006">
    <property type="protein sequence ID" value="MCQ1538160.1"/>
    <property type="molecule type" value="Genomic_DNA"/>
</dbReference>
<dbReference type="InterPro" id="IPR035069">
    <property type="entry name" value="TTHA1013/TTHA0281-like"/>
</dbReference>
<dbReference type="AlphaFoldDB" id="A0ABD4TLK5"/>
<dbReference type="SUPFAM" id="SSF143100">
    <property type="entry name" value="TTHA1013/TTHA0281-like"/>
    <property type="match status" value="1"/>
</dbReference>
<proteinExistence type="predicted"/>
<dbReference type="PANTHER" id="PTHR34504:SF2">
    <property type="entry name" value="UPF0150 PROTEIN SSL0259"/>
    <property type="match status" value="1"/>
</dbReference>
<comment type="caution">
    <text evidence="1">The sequence shown here is derived from an EMBL/GenBank/DDBJ whole genome shotgun (WGS) entry which is preliminary data.</text>
</comment>
<evidence type="ECO:0000313" key="2">
    <source>
        <dbReference type="Proteomes" id="UP001524383"/>
    </source>
</evidence>
<dbReference type="Gene3D" id="3.30.160.250">
    <property type="match status" value="1"/>
</dbReference>
<gene>
    <name evidence="1" type="ORF">FTO68_04025</name>
</gene>